<sequence>MLFNYKEIKGDNILKKIKKVMDKAFVKLMLVIVYICFGYMLSNLIFSIRDLIKGVYHIFTGG</sequence>
<organism evidence="2 3">
    <name type="scientific">Paenibacillus wynnii</name>
    <dbReference type="NCBI Taxonomy" id="268407"/>
    <lineage>
        <taxon>Bacteria</taxon>
        <taxon>Bacillati</taxon>
        <taxon>Bacillota</taxon>
        <taxon>Bacilli</taxon>
        <taxon>Bacillales</taxon>
        <taxon>Paenibacillaceae</taxon>
        <taxon>Paenibacillus</taxon>
    </lineage>
</organism>
<dbReference type="AlphaFoldDB" id="A0A098M2K6"/>
<keyword evidence="3" id="KW-1185">Reference proteome</keyword>
<evidence type="ECO:0000256" key="1">
    <source>
        <dbReference type="SAM" id="Phobius"/>
    </source>
</evidence>
<proteinExistence type="predicted"/>
<gene>
    <name evidence="2" type="ORF">PWYN_18090</name>
</gene>
<reference evidence="2 3" key="2">
    <citation type="submission" date="2014-10" db="EMBL/GenBank/DDBJ databases">
        <title>Comparative genomics of the Paenibacillus odorifer group.</title>
        <authorList>
            <person name="Tsai Y.-C."/>
            <person name="Martin N."/>
            <person name="Korlach J."/>
            <person name="Wiedmann M."/>
        </authorList>
    </citation>
    <scope>NUCLEOTIDE SEQUENCE [LARGE SCALE GENOMIC DNA]</scope>
    <source>
        <strain evidence="2 3">DSM 18334</strain>
    </source>
</reference>
<dbReference type="Proteomes" id="UP000029734">
    <property type="component" value="Unassembled WGS sequence"/>
</dbReference>
<keyword evidence="1" id="KW-0812">Transmembrane</keyword>
<reference evidence="2 3" key="1">
    <citation type="submission" date="2014-08" db="EMBL/GenBank/DDBJ databases">
        <authorList>
            <person name="den Bakker H.C."/>
        </authorList>
    </citation>
    <scope>NUCLEOTIDE SEQUENCE [LARGE SCALE GENOMIC DNA]</scope>
    <source>
        <strain evidence="2 3">DSM 18334</strain>
    </source>
</reference>
<protein>
    <submittedName>
        <fullName evidence="2">Uncharacterized protein</fullName>
    </submittedName>
</protein>
<name>A0A098M2K6_9BACL</name>
<keyword evidence="1" id="KW-1133">Transmembrane helix</keyword>
<accession>A0A098M2K6</accession>
<evidence type="ECO:0000313" key="2">
    <source>
        <dbReference type="EMBL" id="KGE16624.1"/>
    </source>
</evidence>
<evidence type="ECO:0000313" key="3">
    <source>
        <dbReference type="Proteomes" id="UP000029734"/>
    </source>
</evidence>
<dbReference type="EMBL" id="JQCR01000003">
    <property type="protein sequence ID" value="KGE16624.1"/>
    <property type="molecule type" value="Genomic_DNA"/>
</dbReference>
<keyword evidence="1" id="KW-0472">Membrane</keyword>
<comment type="caution">
    <text evidence="2">The sequence shown here is derived from an EMBL/GenBank/DDBJ whole genome shotgun (WGS) entry which is preliminary data.</text>
</comment>
<dbReference type="STRING" id="268407.PWYN_18090"/>
<feature type="transmembrane region" description="Helical" evidence="1">
    <location>
        <begin position="24"/>
        <end position="46"/>
    </location>
</feature>